<dbReference type="Proteomes" id="UP001432322">
    <property type="component" value="Unassembled WGS sequence"/>
</dbReference>
<comment type="caution">
    <text evidence="2">The sequence shown here is derived from an EMBL/GenBank/DDBJ whole genome shotgun (WGS) entry which is preliminary data.</text>
</comment>
<name>A0AAV5WUL8_9BILA</name>
<dbReference type="EMBL" id="BTSY01000006">
    <property type="protein sequence ID" value="GMT34761.1"/>
    <property type="molecule type" value="Genomic_DNA"/>
</dbReference>
<accession>A0AAV5WUL8</accession>
<evidence type="ECO:0000256" key="1">
    <source>
        <dbReference type="SAM" id="SignalP"/>
    </source>
</evidence>
<dbReference type="AlphaFoldDB" id="A0AAV5WUL8"/>
<reference evidence="2" key="1">
    <citation type="submission" date="2023-10" db="EMBL/GenBank/DDBJ databases">
        <title>Genome assembly of Pristionchus species.</title>
        <authorList>
            <person name="Yoshida K."/>
            <person name="Sommer R.J."/>
        </authorList>
    </citation>
    <scope>NUCLEOTIDE SEQUENCE</scope>
    <source>
        <strain evidence="2">RS5133</strain>
    </source>
</reference>
<gene>
    <name evidence="2" type="ORF">PFISCL1PPCAC_26058</name>
</gene>
<proteinExistence type="predicted"/>
<organism evidence="2 3">
    <name type="scientific">Pristionchus fissidentatus</name>
    <dbReference type="NCBI Taxonomy" id="1538716"/>
    <lineage>
        <taxon>Eukaryota</taxon>
        <taxon>Metazoa</taxon>
        <taxon>Ecdysozoa</taxon>
        <taxon>Nematoda</taxon>
        <taxon>Chromadorea</taxon>
        <taxon>Rhabditida</taxon>
        <taxon>Rhabditina</taxon>
        <taxon>Diplogasteromorpha</taxon>
        <taxon>Diplogasteroidea</taxon>
        <taxon>Neodiplogasteridae</taxon>
        <taxon>Pristionchus</taxon>
    </lineage>
</organism>
<feature type="chain" id="PRO_5044000284" evidence="1">
    <location>
        <begin position="21"/>
        <end position="66"/>
    </location>
</feature>
<keyword evidence="1" id="KW-0732">Signal</keyword>
<feature type="signal peptide" evidence="1">
    <location>
        <begin position="1"/>
        <end position="20"/>
    </location>
</feature>
<evidence type="ECO:0000313" key="3">
    <source>
        <dbReference type="Proteomes" id="UP001432322"/>
    </source>
</evidence>
<protein>
    <submittedName>
        <fullName evidence="2">Uncharacterized protein</fullName>
    </submittedName>
</protein>
<sequence length="66" mass="7322">MRTLQALLIALIVLFAVIAAAPSYPDTDGFVFGIRPAYPLNRLAKRWSRLEPSIRFAGGSNNAWFV</sequence>
<keyword evidence="3" id="KW-1185">Reference proteome</keyword>
<evidence type="ECO:0000313" key="2">
    <source>
        <dbReference type="EMBL" id="GMT34761.1"/>
    </source>
</evidence>